<dbReference type="EC" id="4.1.2.4" evidence="2"/>
<feature type="compositionally biased region" description="Gly residues" evidence="8">
    <location>
        <begin position="293"/>
        <end position="303"/>
    </location>
</feature>
<dbReference type="NCBIfam" id="TIGR00126">
    <property type="entry name" value="deoC"/>
    <property type="match status" value="1"/>
</dbReference>
<evidence type="ECO:0000256" key="5">
    <source>
        <dbReference type="ARBA" id="ARBA00023270"/>
    </source>
</evidence>
<dbReference type="InterPro" id="IPR013785">
    <property type="entry name" value="Aldolase_TIM"/>
</dbReference>
<sequence>MTVRYTDPEWVALIRETEKAVKVATTPYPVPPLESGDFAKLIDHTLLKLDATPAQIDGLCDEARREGFMSVCVRQNYVERCVENLKGSGVVVACVIGFHEGTYDINEKSNEALAAISSGATELDIVINYPKLLSGAYNEIYIELATLRNLCATATLKLILETSQLPPPAIVAGTLLCTAAHFDFVKTSTGFNGRGATIDDVRLMRAVCELHARNAGGGNEGGGTYAASTTERRRTKVKASGGLKGVWDVIKMVEAGAERIGTSSGVWIMQEARAVRSERDRVSSRDGPATGMGSTGKGQGQGQGLTRLYTDESVTEGTGGGCY</sequence>
<dbReference type="SUPFAM" id="SSF51569">
    <property type="entry name" value="Aldolase"/>
    <property type="match status" value="1"/>
</dbReference>
<dbReference type="Gene3D" id="3.20.20.70">
    <property type="entry name" value="Aldolase class I"/>
    <property type="match status" value="1"/>
</dbReference>
<dbReference type="AlphaFoldDB" id="A0A9P4SAE8"/>
<dbReference type="OrthoDB" id="70823at2759"/>
<dbReference type="InterPro" id="IPR011343">
    <property type="entry name" value="DeoC"/>
</dbReference>
<evidence type="ECO:0000256" key="1">
    <source>
        <dbReference type="ARBA" id="ARBA00010936"/>
    </source>
</evidence>
<dbReference type="PANTHER" id="PTHR10889">
    <property type="entry name" value="DEOXYRIBOSE-PHOSPHATE ALDOLASE"/>
    <property type="match status" value="1"/>
</dbReference>
<dbReference type="HAMAP" id="MF_00114">
    <property type="entry name" value="DeoC_type1"/>
    <property type="match status" value="1"/>
</dbReference>
<protein>
    <recommendedName>
        <fullName evidence="2">deoxyribose-phosphate aldolase</fullName>
        <ecNumber evidence="2">4.1.2.4</ecNumber>
    </recommendedName>
    <alternativeName>
        <fullName evidence="6">2-deoxy-D-ribose 5-phosphate aldolase</fullName>
    </alternativeName>
</protein>
<dbReference type="EMBL" id="MU006095">
    <property type="protein sequence ID" value="KAF2838986.1"/>
    <property type="molecule type" value="Genomic_DNA"/>
</dbReference>
<evidence type="ECO:0000256" key="4">
    <source>
        <dbReference type="ARBA" id="ARBA00023239"/>
    </source>
</evidence>
<feature type="compositionally biased region" description="Basic and acidic residues" evidence="8">
    <location>
        <begin position="275"/>
        <end position="284"/>
    </location>
</feature>
<dbReference type="InterPro" id="IPR002915">
    <property type="entry name" value="DeoC/FbaB/LacD_aldolase"/>
</dbReference>
<comment type="catalytic activity">
    <reaction evidence="7">
        <text>2-deoxy-D-ribose 5-phosphate = D-glyceraldehyde 3-phosphate + acetaldehyde</text>
        <dbReference type="Rhea" id="RHEA:12821"/>
        <dbReference type="ChEBI" id="CHEBI:15343"/>
        <dbReference type="ChEBI" id="CHEBI:59776"/>
        <dbReference type="ChEBI" id="CHEBI:62877"/>
        <dbReference type="EC" id="4.1.2.4"/>
    </reaction>
</comment>
<dbReference type="GO" id="GO:0016052">
    <property type="term" value="P:carbohydrate catabolic process"/>
    <property type="evidence" value="ECO:0007669"/>
    <property type="project" value="TreeGrafter"/>
</dbReference>
<dbReference type="GO" id="GO:0004139">
    <property type="term" value="F:deoxyribose-phosphate aldolase activity"/>
    <property type="evidence" value="ECO:0007669"/>
    <property type="project" value="UniProtKB-EC"/>
</dbReference>
<proteinExistence type="inferred from homology"/>
<keyword evidence="5" id="KW-0704">Schiff base</keyword>
<dbReference type="SMART" id="SM01133">
    <property type="entry name" value="DeoC"/>
    <property type="match status" value="1"/>
</dbReference>
<dbReference type="GO" id="GO:0005737">
    <property type="term" value="C:cytoplasm"/>
    <property type="evidence" value="ECO:0007669"/>
    <property type="project" value="InterPro"/>
</dbReference>
<feature type="region of interest" description="Disordered" evidence="8">
    <location>
        <begin position="275"/>
        <end position="323"/>
    </location>
</feature>
<organism evidence="9 10">
    <name type="scientific">Patellaria atrata CBS 101060</name>
    <dbReference type="NCBI Taxonomy" id="1346257"/>
    <lineage>
        <taxon>Eukaryota</taxon>
        <taxon>Fungi</taxon>
        <taxon>Dikarya</taxon>
        <taxon>Ascomycota</taxon>
        <taxon>Pezizomycotina</taxon>
        <taxon>Dothideomycetes</taxon>
        <taxon>Dothideomycetes incertae sedis</taxon>
        <taxon>Patellariales</taxon>
        <taxon>Patellariaceae</taxon>
        <taxon>Patellaria</taxon>
    </lineage>
</organism>
<name>A0A9P4SAE8_9PEZI</name>
<evidence type="ECO:0000313" key="10">
    <source>
        <dbReference type="Proteomes" id="UP000799429"/>
    </source>
</evidence>
<dbReference type="InterPro" id="IPR028581">
    <property type="entry name" value="DeoC_typeI"/>
</dbReference>
<evidence type="ECO:0000256" key="2">
    <source>
        <dbReference type="ARBA" id="ARBA00012515"/>
    </source>
</evidence>
<keyword evidence="4" id="KW-0456">Lyase</keyword>
<evidence type="ECO:0000256" key="8">
    <source>
        <dbReference type="SAM" id="MobiDB-lite"/>
    </source>
</evidence>
<comment type="caution">
    <text evidence="9">The sequence shown here is derived from an EMBL/GenBank/DDBJ whole genome shotgun (WGS) entry which is preliminary data.</text>
</comment>
<evidence type="ECO:0000256" key="6">
    <source>
        <dbReference type="ARBA" id="ARBA00032755"/>
    </source>
</evidence>
<dbReference type="PANTHER" id="PTHR10889:SF1">
    <property type="entry name" value="DEOXYRIBOSE-PHOSPHATE ALDOLASE"/>
    <property type="match status" value="1"/>
</dbReference>
<comment type="similarity">
    <text evidence="1">Belongs to the DeoC/FbaB aldolase family. DeoC type 1 subfamily.</text>
</comment>
<keyword evidence="3" id="KW-0963">Cytoplasm</keyword>
<evidence type="ECO:0000256" key="7">
    <source>
        <dbReference type="ARBA" id="ARBA00048791"/>
    </source>
</evidence>
<reference evidence="9" key="1">
    <citation type="journal article" date="2020" name="Stud. Mycol.">
        <title>101 Dothideomycetes genomes: a test case for predicting lifestyles and emergence of pathogens.</title>
        <authorList>
            <person name="Haridas S."/>
            <person name="Albert R."/>
            <person name="Binder M."/>
            <person name="Bloem J."/>
            <person name="Labutti K."/>
            <person name="Salamov A."/>
            <person name="Andreopoulos B."/>
            <person name="Baker S."/>
            <person name="Barry K."/>
            <person name="Bills G."/>
            <person name="Bluhm B."/>
            <person name="Cannon C."/>
            <person name="Castanera R."/>
            <person name="Culley D."/>
            <person name="Daum C."/>
            <person name="Ezra D."/>
            <person name="Gonzalez J."/>
            <person name="Henrissat B."/>
            <person name="Kuo A."/>
            <person name="Liang C."/>
            <person name="Lipzen A."/>
            <person name="Lutzoni F."/>
            <person name="Magnuson J."/>
            <person name="Mondo S."/>
            <person name="Nolan M."/>
            <person name="Ohm R."/>
            <person name="Pangilinan J."/>
            <person name="Park H.-J."/>
            <person name="Ramirez L."/>
            <person name="Alfaro M."/>
            <person name="Sun H."/>
            <person name="Tritt A."/>
            <person name="Yoshinaga Y."/>
            <person name="Zwiers L.-H."/>
            <person name="Turgeon B."/>
            <person name="Goodwin S."/>
            <person name="Spatafora J."/>
            <person name="Crous P."/>
            <person name="Grigoriev I."/>
        </authorList>
    </citation>
    <scope>NUCLEOTIDE SEQUENCE</scope>
    <source>
        <strain evidence="9">CBS 101060</strain>
    </source>
</reference>
<evidence type="ECO:0000256" key="3">
    <source>
        <dbReference type="ARBA" id="ARBA00022490"/>
    </source>
</evidence>
<keyword evidence="10" id="KW-1185">Reference proteome</keyword>
<evidence type="ECO:0000313" key="9">
    <source>
        <dbReference type="EMBL" id="KAF2838986.1"/>
    </source>
</evidence>
<accession>A0A9P4SAE8</accession>
<dbReference type="Pfam" id="PF01791">
    <property type="entry name" value="DeoC"/>
    <property type="match status" value="1"/>
</dbReference>
<gene>
    <name evidence="9" type="ORF">M501DRAFT_1003515</name>
</gene>
<dbReference type="Proteomes" id="UP000799429">
    <property type="component" value="Unassembled WGS sequence"/>
</dbReference>
<dbReference type="CDD" id="cd00959">
    <property type="entry name" value="DeoC"/>
    <property type="match status" value="1"/>
</dbReference>
<dbReference type="GO" id="GO:0009264">
    <property type="term" value="P:deoxyribonucleotide catabolic process"/>
    <property type="evidence" value="ECO:0007669"/>
    <property type="project" value="InterPro"/>
</dbReference>